<evidence type="ECO:0000259" key="17">
    <source>
        <dbReference type="PROSITE" id="PS51975"/>
    </source>
</evidence>
<dbReference type="GO" id="GO:0005737">
    <property type="term" value="C:cytoplasm"/>
    <property type="evidence" value="ECO:0007669"/>
    <property type="project" value="UniProtKB-SubCell"/>
</dbReference>
<dbReference type="STRING" id="86105.NF27_FP00080"/>
<name>A0A0C1MRV4_9RICK</name>
<evidence type="ECO:0000256" key="16">
    <source>
        <dbReference type="RuleBase" id="RU003515"/>
    </source>
</evidence>
<comment type="similarity">
    <text evidence="5 14 16">Belongs to the RNase HII family.</text>
</comment>
<dbReference type="GO" id="GO:0004523">
    <property type="term" value="F:RNA-DNA hybrid ribonuclease activity"/>
    <property type="evidence" value="ECO:0007669"/>
    <property type="project" value="UniProtKB-UniRule"/>
</dbReference>
<dbReference type="InterPro" id="IPR024567">
    <property type="entry name" value="RNase_HII/HIII_dom"/>
</dbReference>
<protein>
    <recommendedName>
        <fullName evidence="7 14">Ribonuclease HII</fullName>
        <shortName evidence="14">RNase HII</shortName>
        <ecNumber evidence="6 14">3.1.26.4</ecNumber>
    </recommendedName>
</protein>
<evidence type="ECO:0000256" key="5">
    <source>
        <dbReference type="ARBA" id="ARBA00007383"/>
    </source>
</evidence>
<comment type="catalytic activity">
    <reaction evidence="1 14 15 16">
        <text>Endonucleolytic cleavage to 5'-phosphomonoester.</text>
        <dbReference type="EC" id="3.1.26.4"/>
    </reaction>
</comment>
<feature type="binding site" evidence="14 15">
    <location>
        <position position="109"/>
    </location>
    <ligand>
        <name>a divalent metal cation</name>
        <dbReference type="ChEBI" id="CHEBI:60240"/>
    </ligand>
</feature>
<keyword evidence="13 14" id="KW-0464">Manganese</keyword>
<evidence type="ECO:0000256" key="10">
    <source>
        <dbReference type="ARBA" id="ARBA00022723"/>
    </source>
</evidence>
<comment type="subcellular location">
    <subcellularLocation>
        <location evidence="4 14">Cytoplasm</location>
    </subcellularLocation>
</comment>
<evidence type="ECO:0000256" key="2">
    <source>
        <dbReference type="ARBA" id="ARBA00001946"/>
    </source>
</evidence>
<dbReference type="InterPro" id="IPR012337">
    <property type="entry name" value="RNaseH-like_sf"/>
</dbReference>
<dbReference type="Pfam" id="PF01351">
    <property type="entry name" value="RNase_HII"/>
    <property type="match status" value="1"/>
</dbReference>
<dbReference type="OrthoDB" id="9803420at2"/>
<dbReference type="HAMAP" id="MF_00052_B">
    <property type="entry name" value="RNase_HII_B"/>
    <property type="match status" value="1"/>
</dbReference>
<evidence type="ECO:0000313" key="18">
    <source>
        <dbReference type="EMBL" id="KIE04817.1"/>
    </source>
</evidence>
<keyword evidence="12 14" id="KW-0378">Hydrolase</keyword>
<dbReference type="SUPFAM" id="SSF53098">
    <property type="entry name" value="Ribonuclease H-like"/>
    <property type="match status" value="1"/>
</dbReference>
<evidence type="ECO:0000256" key="15">
    <source>
        <dbReference type="PROSITE-ProRule" id="PRU01319"/>
    </source>
</evidence>
<feature type="binding site" evidence="14 15">
    <location>
        <position position="19"/>
    </location>
    <ligand>
        <name>a divalent metal cation</name>
        <dbReference type="ChEBI" id="CHEBI:60240"/>
    </ligand>
</feature>
<dbReference type="PANTHER" id="PTHR10954:SF18">
    <property type="entry name" value="RIBONUCLEASE HII"/>
    <property type="match status" value="1"/>
</dbReference>
<reference evidence="18 19" key="1">
    <citation type="submission" date="2014-11" db="EMBL/GenBank/DDBJ databases">
        <title>A Rickettsiales Symbiont of Amoebae With Ancient Features.</title>
        <authorList>
            <person name="Schulz F."/>
            <person name="Martijn J."/>
            <person name="Wascher F."/>
            <person name="Kostanjsek R."/>
            <person name="Ettema T.J."/>
            <person name="Horn M."/>
        </authorList>
    </citation>
    <scope>NUCLEOTIDE SEQUENCE [LARGE SCALE GENOMIC DNA]</scope>
    <source>
        <strain evidence="18 19">UWC36</strain>
    </source>
</reference>
<dbReference type="InterPro" id="IPR022898">
    <property type="entry name" value="RNase_HII"/>
</dbReference>
<evidence type="ECO:0000256" key="4">
    <source>
        <dbReference type="ARBA" id="ARBA00004496"/>
    </source>
</evidence>
<evidence type="ECO:0000256" key="13">
    <source>
        <dbReference type="ARBA" id="ARBA00023211"/>
    </source>
</evidence>
<organism evidence="18 19">
    <name type="scientific">Candidatus Jidaibacter acanthamoebae</name>
    <dbReference type="NCBI Taxonomy" id="86105"/>
    <lineage>
        <taxon>Bacteria</taxon>
        <taxon>Pseudomonadati</taxon>
        <taxon>Pseudomonadota</taxon>
        <taxon>Alphaproteobacteria</taxon>
        <taxon>Rickettsiales</taxon>
        <taxon>Candidatus Midichloriaceae</taxon>
        <taxon>Candidatus Jidaibacter</taxon>
    </lineage>
</organism>
<dbReference type="EMBL" id="JSWE01000141">
    <property type="protein sequence ID" value="KIE04817.1"/>
    <property type="molecule type" value="Genomic_DNA"/>
</dbReference>
<dbReference type="CDD" id="cd07182">
    <property type="entry name" value="RNase_HII_bacteria_HII_like"/>
    <property type="match status" value="1"/>
</dbReference>
<feature type="binding site" evidence="14 15">
    <location>
        <position position="18"/>
    </location>
    <ligand>
        <name>a divalent metal cation</name>
        <dbReference type="ChEBI" id="CHEBI:60240"/>
    </ligand>
</feature>
<dbReference type="Gene3D" id="3.30.420.10">
    <property type="entry name" value="Ribonuclease H-like superfamily/Ribonuclease H"/>
    <property type="match status" value="1"/>
</dbReference>
<dbReference type="Proteomes" id="UP000031258">
    <property type="component" value="Unassembled WGS sequence"/>
</dbReference>
<dbReference type="PROSITE" id="PS51975">
    <property type="entry name" value="RNASE_H_2"/>
    <property type="match status" value="1"/>
</dbReference>
<keyword evidence="9 14" id="KW-0540">Nuclease</keyword>
<evidence type="ECO:0000256" key="1">
    <source>
        <dbReference type="ARBA" id="ARBA00000077"/>
    </source>
</evidence>
<dbReference type="GO" id="GO:0003723">
    <property type="term" value="F:RNA binding"/>
    <property type="evidence" value="ECO:0007669"/>
    <property type="project" value="UniProtKB-UniRule"/>
</dbReference>
<evidence type="ECO:0000256" key="12">
    <source>
        <dbReference type="ARBA" id="ARBA00022801"/>
    </source>
</evidence>
<accession>A0A0C1MRV4</accession>
<evidence type="ECO:0000256" key="9">
    <source>
        <dbReference type="ARBA" id="ARBA00022722"/>
    </source>
</evidence>
<proteinExistence type="inferred from homology"/>
<dbReference type="InterPro" id="IPR001352">
    <property type="entry name" value="RNase_HII/HIII"/>
</dbReference>
<keyword evidence="10 14" id="KW-0479">Metal-binding</keyword>
<evidence type="ECO:0000256" key="7">
    <source>
        <dbReference type="ARBA" id="ARBA00019179"/>
    </source>
</evidence>
<evidence type="ECO:0000256" key="6">
    <source>
        <dbReference type="ARBA" id="ARBA00012180"/>
    </source>
</evidence>
<comment type="cofactor">
    <cofactor evidence="2">
        <name>Mg(2+)</name>
        <dbReference type="ChEBI" id="CHEBI:18420"/>
    </cofactor>
</comment>
<evidence type="ECO:0000256" key="11">
    <source>
        <dbReference type="ARBA" id="ARBA00022759"/>
    </source>
</evidence>
<dbReference type="GO" id="GO:0032299">
    <property type="term" value="C:ribonuclease H2 complex"/>
    <property type="evidence" value="ECO:0007669"/>
    <property type="project" value="TreeGrafter"/>
</dbReference>
<keyword evidence="19" id="KW-1185">Reference proteome</keyword>
<comment type="caution">
    <text evidence="18">The sequence shown here is derived from an EMBL/GenBank/DDBJ whole genome shotgun (WGS) entry which is preliminary data.</text>
</comment>
<evidence type="ECO:0000256" key="8">
    <source>
        <dbReference type="ARBA" id="ARBA00022490"/>
    </source>
</evidence>
<dbReference type="AlphaFoldDB" id="A0A0C1MRV4"/>
<sequence>MPDLSIEEQVGGVVAGVDEAGRGPLAGPVVAAAVIIRNPALLGQVNDSKKLSKLKREKLFSLIKENAEYGIALASVDEIDELNILQATLLAMRRAIGLIKIKFDNILIDGNISPYKKHENIFTIVGGDAKSLSIAAASILAKVTRDGIMNGLHMSYPHYGWDKNSGYGTKSHIEAIKTLGITTHHRKTFLRNISS</sequence>
<dbReference type="PANTHER" id="PTHR10954">
    <property type="entry name" value="RIBONUCLEASE H2 SUBUNIT A"/>
    <property type="match status" value="1"/>
</dbReference>
<dbReference type="RefSeq" id="WP_039457571.1">
    <property type="nucleotide sequence ID" value="NZ_JSWE01000141.1"/>
</dbReference>
<dbReference type="NCBIfam" id="NF000595">
    <property type="entry name" value="PRK00015.1-3"/>
    <property type="match status" value="1"/>
</dbReference>
<keyword evidence="11 14" id="KW-0255">Endonuclease</keyword>
<keyword evidence="8 14" id="KW-0963">Cytoplasm</keyword>
<dbReference type="GO" id="GO:0030145">
    <property type="term" value="F:manganese ion binding"/>
    <property type="evidence" value="ECO:0007669"/>
    <property type="project" value="UniProtKB-UniRule"/>
</dbReference>
<gene>
    <name evidence="18" type="primary">rnhB_2</name>
    <name evidence="14" type="synonym">rnhB</name>
    <name evidence="18" type="ORF">NF27_FP00080</name>
</gene>
<dbReference type="EC" id="3.1.26.4" evidence="6 14"/>
<comment type="function">
    <text evidence="3 14 16">Endonuclease that specifically degrades the RNA of RNA-DNA hybrids.</text>
</comment>
<evidence type="ECO:0000256" key="3">
    <source>
        <dbReference type="ARBA" id="ARBA00004065"/>
    </source>
</evidence>
<dbReference type="GO" id="GO:0043137">
    <property type="term" value="P:DNA replication, removal of RNA primer"/>
    <property type="evidence" value="ECO:0007669"/>
    <property type="project" value="TreeGrafter"/>
</dbReference>
<comment type="cofactor">
    <cofactor evidence="14 15">
        <name>Mn(2+)</name>
        <dbReference type="ChEBI" id="CHEBI:29035"/>
    </cofactor>
    <cofactor evidence="14 15">
        <name>Mg(2+)</name>
        <dbReference type="ChEBI" id="CHEBI:18420"/>
    </cofactor>
    <text evidence="14 15">Manganese or magnesium. Binds 1 divalent metal ion per monomer in the absence of substrate. May bind a second metal ion after substrate binding.</text>
</comment>
<feature type="domain" description="RNase H type-2" evidence="17">
    <location>
        <begin position="12"/>
        <end position="195"/>
    </location>
</feature>
<evidence type="ECO:0000256" key="14">
    <source>
        <dbReference type="HAMAP-Rule" id="MF_00052"/>
    </source>
</evidence>
<evidence type="ECO:0000313" key="19">
    <source>
        <dbReference type="Proteomes" id="UP000031258"/>
    </source>
</evidence>
<dbReference type="GO" id="GO:0006298">
    <property type="term" value="P:mismatch repair"/>
    <property type="evidence" value="ECO:0007669"/>
    <property type="project" value="TreeGrafter"/>
</dbReference>
<dbReference type="PATRIC" id="fig|86105.3.peg.1368"/>
<dbReference type="InterPro" id="IPR036397">
    <property type="entry name" value="RNaseH_sf"/>
</dbReference>